<evidence type="ECO:0000313" key="2">
    <source>
        <dbReference type="Ensembl" id="ENSAPLP00000007655.2"/>
    </source>
</evidence>
<reference evidence="2" key="2">
    <citation type="submission" date="2025-08" db="UniProtKB">
        <authorList>
            <consortium name="Ensembl"/>
        </authorList>
    </citation>
    <scope>IDENTIFICATION</scope>
</reference>
<feature type="region of interest" description="Disordered" evidence="1">
    <location>
        <begin position="622"/>
        <end position="665"/>
    </location>
</feature>
<dbReference type="PANTHER" id="PTHR14499:SF20">
    <property type="entry name" value="BTB_POZ DOMAIN-CONTAINING PROTEIN KCTD19"/>
    <property type="match status" value="1"/>
</dbReference>
<dbReference type="STRING" id="8840.ENSAPLP00000007655"/>
<dbReference type="Proteomes" id="UP000016666">
    <property type="component" value="Chromosome 12"/>
</dbReference>
<feature type="compositionally biased region" description="Low complexity" evidence="1">
    <location>
        <begin position="7"/>
        <end position="19"/>
    </location>
</feature>
<reference evidence="2" key="3">
    <citation type="submission" date="2025-09" db="UniProtKB">
        <authorList>
            <consortium name="Ensembl"/>
        </authorList>
    </citation>
    <scope>IDENTIFICATION</scope>
</reference>
<protein>
    <submittedName>
        <fullName evidence="2">Potassium channel tetramerization domain containing 19</fullName>
    </submittedName>
</protein>
<feature type="region of interest" description="Disordered" evidence="1">
    <location>
        <begin position="1"/>
        <end position="63"/>
    </location>
</feature>
<feature type="compositionally biased region" description="Low complexity" evidence="1">
    <location>
        <begin position="635"/>
        <end position="646"/>
    </location>
</feature>
<keyword evidence="3" id="KW-1185">Reference proteome</keyword>
<accession>U3IK83</accession>
<dbReference type="Gene3D" id="3.30.710.10">
    <property type="entry name" value="Potassium Channel Kv1.1, Chain A"/>
    <property type="match status" value="3"/>
</dbReference>
<name>U3IK83_ANAPP</name>
<organism evidence="2 3">
    <name type="scientific">Anas platyrhynchos platyrhynchos</name>
    <name type="common">Northern mallard</name>
    <dbReference type="NCBI Taxonomy" id="8840"/>
    <lineage>
        <taxon>Eukaryota</taxon>
        <taxon>Metazoa</taxon>
        <taxon>Chordata</taxon>
        <taxon>Craniata</taxon>
        <taxon>Vertebrata</taxon>
        <taxon>Euteleostomi</taxon>
        <taxon>Archelosauria</taxon>
        <taxon>Archosauria</taxon>
        <taxon>Dinosauria</taxon>
        <taxon>Saurischia</taxon>
        <taxon>Theropoda</taxon>
        <taxon>Coelurosauria</taxon>
        <taxon>Aves</taxon>
        <taxon>Neognathae</taxon>
        <taxon>Galloanserae</taxon>
        <taxon>Anseriformes</taxon>
        <taxon>Anatidae</taxon>
        <taxon>Anatinae</taxon>
        <taxon>Anas</taxon>
    </lineage>
</organism>
<dbReference type="InterPro" id="IPR011333">
    <property type="entry name" value="SKP1/BTB/POZ_sf"/>
</dbReference>
<evidence type="ECO:0000256" key="1">
    <source>
        <dbReference type="SAM" id="MobiDB-lite"/>
    </source>
</evidence>
<dbReference type="CDD" id="cd18374">
    <property type="entry name" value="BTB2_POZ_KCTD19"/>
    <property type="match status" value="1"/>
</dbReference>
<dbReference type="AlphaFoldDB" id="U3IK83"/>
<dbReference type="HOGENOM" id="CLU_014244_0_0_1"/>
<dbReference type="CDD" id="cd18373">
    <property type="entry name" value="BTB1_POZ_KCTD19"/>
    <property type="match status" value="1"/>
</dbReference>
<sequence>MVGAGPGEAPLPSASPEAACGGPGGSVLVPRSAPSWQPARGHRGLAGGSGLRGAGSGEEPESIIESAEEESINFNVGGWYFSIPKSKVAQFPESPLWKAAAVQDQSENLRLFIDHDGFIFRHLHYYMQTSKVSFFSCDEFNLLYEQALIFQLTPLVQILDNSKEEKHDLCVRPADIPVAQRTSPSYWRTRKSTSKPSEVSPKIKAFTGLHESAPLGLVDTPLLDTEEEVNYCFLPLDLVRKYPVLVNDDNLLWLLENAVLIECGCSEFRFIVNFLRSEKLLLPDDFSSIDVLEEEVLLLGIPELINALRIYRGSGAVGRGAGRRRGAVGRWAPLFCLALGLLSRYPDSVLGQLRMSGDRRRLHVCGTGSLFQHARNWLGTCQLPLTENISEIQELCAYLDKMDSTYEPMKDALKCYLKQQMPSGSRDYNADWRAEVSACSLHQIVKVYVGSNWYETYLQTLLKYPELLSNDKKVCWITYGQSLLIHGDGQMFRHVLNFLRLGKLFLPTEFKEWPLFCQEAEEYQIPSLLEALYHCDAYRLWIQSKELHNEGSFPCRRLDTESWNKEHEFSKDPEEVYPYAAVDFSKHYINTWSNIRDLTGKQDTNGEKAKCSKMVSWARGTKRKNTLGEDEESSHSMVNSSLLSASPPRKREISSLTKTEENEDSATHIQKLVSLVKEWDMVNSKRCDSQHVKISDGCITGSVSQYNTPENDRGVKASIACSPGKISFTTPENSPITQCEAGAEGKQLDQYVLKQSLPVTPSAGTYKFSTIKTTPTIGKNTENINREQAEGSLPSEVRDENLQMKLIPIKGKTMDSKQTPVLLEDHRNVGLILKVEHPPVLGSDGFHTCNEESVVYSILLDGTQLGNSSTQALPKDIVFLRFSLSREEIFYARKCHFFLTDVILDSIRQKDPKEITAKIMTLVNRLWTQQLTPKEFVADLLNTEHFKRDRKIREELLQWVEFTLPFAWKYSRCLDLLIERGLARSVSYFALEITLCRHSTLLFLL</sequence>
<dbReference type="GO" id="GO:0007140">
    <property type="term" value="P:male meiotic nuclear division"/>
    <property type="evidence" value="ECO:0007669"/>
    <property type="project" value="Ensembl"/>
</dbReference>
<gene>
    <name evidence="2" type="primary">KCTD19</name>
</gene>
<feature type="compositionally biased region" description="Gly residues" evidence="1">
    <location>
        <begin position="44"/>
        <end position="56"/>
    </location>
</feature>
<dbReference type="GO" id="GO:0005634">
    <property type="term" value="C:nucleus"/>
    <property type="evidence" value="ECO:0007669"/>
    <property type="project" value="Ensembl"/>
</dbReference>
<dbReference type="GeneTree" id="ENSGT00390000007606"/>
<dbReference type="SUPFAM" id="SSF54695">
    <property type="entry name" value="POZ domain"/>
    <property type="match status" value="3"/>
</dbReference>
<proteinExistence type="predicted"/>
<dbReference type="PANTHER" id="PTHR14499">
    <property type="entry name" value="POTASSIUM CHANNEL TETRAMERIZATION DOMAIN-CONTAINING"/>
    <property type="match status" value="1"/>
</dbReference>
<dbReference type="Ensembl" id="ENSAPLT00000008319.2">
    <property type="protein sequence ID" value="ENSAPLP00000007655.2"/>
    <property type="gene ID" value="ENSAPLG00000008025.2"/>
</dbReference>
<evidence type="ECO:0000313" key="3">
    <source>
        <dbReference type="Proteomes" id="UP000016666"/>
    </source>
</evidence>
<reference evidence="2 3" key="1">
    <citation type="submission" date="2017-10" db="EMBL/GenBank/DDBJ databases">
        <title>A new Pekin duck reference genome.</title>
        <authorList>
            <person name="Hou Z.-C."/>
            <person name="Zhou Z.-K."/>
            <person name="Zhu F."/>
            <person name="Hou S.-S."/>
        </authorList>
    </citation>
    <scope>NUCLEOTIDE SEQUENCE [LARGE SCALE GENOMIC DNA]</scope>
</reference>